<reference evidence="2 3" key="1">
    <citation type="submission" date="2014-03" db="EMBL/GenBank/DDBJ databases">
        <title>Draft genome of the hookworm Oesophagostomum dentatum.</title>
        <authorList>
            <person name="Mitreva M."/>
        </authorList>
    </citation>
    <scope>NUCLEOTIDE SEQUENCE [LARGE SCALE GENOMIC DNA]</scope>
    <source>
        <strain evidence="2 3">OD-Hann</strain>
    </source>
</reference>
<dbReference type="OrthoDB" id="10377654at2759"/>
<feature type="transmembrane region" description="Helical" evidence="1">
    <location>
        <begin position="16"/>
        <end position="40"/>
    </location>
</feature>
<evidence type="ECO:0000256" key="1">
    <source>
        <dbReference type="SAM" id="Phobius"/>
    </source>
</evidence>
<dbReference type="AlphaFoldDB" id="A0A0B1SDU1"/>
<keyword evidence="1" id="KW-1133">Transmembrane helix</keyword>
<name>A0A0B1SDU1_OESDE</name>
<gene>
    <name evidence="2" type="ORF">OESDEN_18253</name>
</gene>
<keyword evidence="1" id="KW-0812">Transmembrane</keyword>
<proteinExistence type="predicted"/>
<organism evidence="2 3">
    <name type="scientific">Oesophagostomum dentatum</name>
    <name type="common">Nodular worm</name>
    <dbReference type="NCBI Taxonomy" id="61180"/>
    <lineage>
        <taxon>Eukaryota</taxon>
        <taxon>Metazoa</taxon>
        <taxon>Ecdysozoa</taxon>
        <taxon>Nematoda</taxon>
        <taxon>Chromadorea</taxon>
        <taxon>Rhabditida</taxon>
        <taxon>Rhabditina</taxon>
        <taxon>Rhabditomorpha</taxon>
        <taxon>Strongyloidea</taxon>
        <taxon>Strongylidae</taxon>
        <taxon>Oesophagostomum</taxon>
    </lineage>
</organism>
<evidence type="ECO:0000313" key="3">
    <source>
        <dbReference type="Proteomes" id="UP000053660"/>
    </source>
</evidence>
<dbReference type="EMBL" id="KN582638">
    <property type="protein sequence ID" value="KHJ82056.1"/>
    <property type="molecule type" value="Genomic_DNA"/>
</dbReference>
<keyword evidence="1" id="KW-0472">Membrane</keyword>
<evidence type="ECO:0000313" key="2">
    <source>
        <dbReference type="EMBL" id="KHJ82056.1"/>
    </source>
</evidence>
<dbReference type="Proteomes" id="UP000053660">
    <property type="component" value="Unassembled WGS sequence"/>
</dbReference>
<accession>A0A0B1SDU1</accession>
<keyword evidence="3" id="KW-1185">Reference proteome</keyword>
<protein>
    <submittedName>
        <fullName evidence="2">Uncharacterized protein</fullName>
    </submittedName>
</protein>
<sequence length="66" mass="7615">MSYPHTIHRAQRHNIFLAWCQVLPGVIVNCVLLGLIVYGIQKCINWNEIRKARRSGLSRSYSANTF</sequence>